<name>A0A844FB89_CLOSV</name>
<dbReference type="GeneID" id="93982630"/>
<keyword evidence="3" id="KW-0408">Iron</keyword>
<evidence type="ECO:0000313" key="4">
    <source>
        <dbReference type="EMBL" id="MSS39799.1"/>
    </source>
</evidence>
<gene>
    <name evidence="4" type="ORF">FYJ37_05385</name>
</gene>
<evidence type="ECO:0000256" key="3">
    <source>
        <dbReference type="ARBA" id="ARBA00023014"/>
    </source>
</evidence>
<dbReference type="Proteomes" id="UP000462363">
    <property type="component" value="Unassembled WGS sequence"/>
</dbReference>
<dbReference type="AlphaFoldDB" id="A0A844FB89"/>
<dbReference type="PANTHER" id="PTHR30548">
    <property type="entry name" value="2-HYDROXYGLUTARYL-COA DEHYDRATASE, D-COMPONENT-RELATED"/>
    <property type="match status" value="1"/>
</dbReference>
<comment type="similarity">
    <text evidence="2">Belongs to the FldB/FldC dehydratase alpha/beta subunit family.</text>
</comment>
<dbReference type="Gene3D" id="3.40.50.11900">
    <property type="match status" value="1"/>
</dbReference>
<reference evidence="4 5" key="1">
    <citation type="submission" date="2019-08" db="EMBL/GenBank/DDBJ databases">
        <title>In-depth cultivation of the pig gut microbiome towards novel bacterial diversity and tailored functional studies.</title>
        <authorList>
            <person name="Wylensek D."/>
            <person name="Hitch T.C.A."/>
            <person name="Clavel T."/>
        </authorList>
    </citation>
    <scope>NUCLEOTIDE SEQUENCE [LARGE SCALE GENOMIC DNA]</scope>
    <source>
        <strain evidence="4 5">BL-389-WT-3D</strain>
    </source>
</reference>
<comment type="caution">
    <text evidence="4">The sequence shown here is derived from an EMBL/GenBank/DDBJ whole genome shotgun (WGS) entry which is preliminary data.</text>
</comment>
<keyword evidence="3" id="KW-0411">Iron-sulfur</keyword>
<dbReference type="Pfam" id="PF06050">
    <property type="entry name" value="HGD-D"/>
    <property type="match status" value="1"/>
</dbReference>
<sequence length="65" mass="7375">MVLYLPVEVLLQACHTFAIEADSVKSYITEKKQIPYMTITTDYSISDQGQIDTRIGTFIELLQSC</sequence>
<protein>
    <submittedName>
        <fullName evidence="4">2-hydroxyacyl-CoA dehydratase</fullName>
    </submittedName>
</protein>
<dbReference type="PANTHER" id="PTHR30548:SF6">
    <property type="entry name" value="DEHYDRATASE SUBUNIT YJIM-RELATED"/>
    <property type="match status" value="1"/>
</dbReference>
<dbReference type="InterPro" id="IPR010327">
    <property type="entry name" value="FldB/FldC_alpha/beta"/>
</dbReference>
<organism evidence="4 5">
    <name type="scientific">Clostridium scindens (strain JCM 10418 / VPI 12708)</name>
    <dbReference type="NCBI Taxonomy" id="29347"/>
    <lineage>
        <taxon>Bacteria</taxon>
        <taxon>Bacillati</taxon>
        <taxon>Bacillota</taxon>
        <taxon>Clostridia</taxon>
        <taxon>Lachnospirales</taxon>
        <taxon>Lachnospiraceae</taxon>
    </lineage>
</organism>
<comment type="cofactor">
    <cofactor evidence="1">
        <name>[4Fe-4S] cluster</name>
        <dbReference type="ChEBI" id="CHEBI:49883"/>
    </cofactor>
</comment>
<proteinExistence type="inferred from homology"/>
<evidence type="ECO:0000256" key="2">
    <source>
        <dbReference type="ARBA" id="ARBA00005806"/>
    </source>
</evidence>
<dbReference type="GO" id="GO:0016836">
    <property type="term" value="F:hydro-lyase activity"/>
    <property type="evidence" value="ECO:0007669"/>
    <property type="project" value="UniProtKB-ARBA"/>
</dbReference>
<evidence type="ECO:0000256" key="1">
    <source>
        <dbReference type="ARBA" id="ARBA00001966"/>
    </source>
</evidence>
<keyword evidence="3" id="KW-0479">Metal-binding</keyword>
<dbReference type="GO" id="GO:0051536">
    <property type="term" value="F:iron-sulfur cluster binding"/>
    <property type="evidence" value="ECO:0007669"/>
    <property type="project" value="UniProtKB-KW"/>
</dbReference>
<dbReference type="RefSeq" id="WP_130574610.1">
    <property type="nucleotide sequence ID" value="NZ_AP025569.1"/>
</dbReference>
<accession>A0A844FB89</accession>
<dbReference type="EMBL" id="VUMB01000008">
    <property type="protein sequence ID" value="MSS39799.1"/>
    <property type="molecule type" value="Genomic_DNA"/>
</dbReference>
<evidence type="ECO:0000313" key="5">
    <source>
        <dbReference type="Proteomes" id="UP000462363"/>
    </source>
</evidence>